<proteinExistence type="predicted"/>
<accession>A0A833CB82</accession>
<reference evidence="1 2" key="1">
    <citation type="submission" date="2019-09" db="EMBL/GenBank/DDBJ databases">
        <title>Draft genome sequence of 3 type strains from the CCUG.</title>
        <authorList>
            <person name="Pineiro-Iglesias B."/>
            <person name="Tunovic T."/>
            <person name="Unosson C."/>
            <person name="Inganas E."/>
            <person name="Ohlen M."/>
            <person name="Cardew S."/>
            <person name="Jensie-Markopoulos S."/>
            <person name="Salva-Serra F."/>
            <person name="Jaen-Luchoro D."/>
            <person name="Karlsson R."/>
            <person name="Svensson-Stadler L."/>
            <person name="Chun J."/>
            <person name="Moore E."/>
        </authorList>
    </citation>
    <scope>NUCLEOTIDE SEQUENCE [LARGE SCALE GENOMIC DNA]</scope>
    <source>
        <strain evidence="1 2">CCUG 65427</strain>
    </source>
</reference>
<dbReference type="RefSeq" id="WP_006555099.1">
    <property type="nucleotide sequence ID" value="NZ_CAUENZ010000004.1"/>
</dbReference>
<organism evidence="1 2">
    <name type="scientific">Veillonella seminalis</name>
    <dbReference type="NCBI Taxonomy" id="1502943"/>
    <lineage>
        <taxon>Bacteria</taxon>
        <taxon>Bacillati</taxon>
        <taxon>Bacillota</taxon>
        <taxon>Negativicutes</taxon>
        <taxon>Veillonellales</taxon>
        <taxon>Veillonellaceae</taxon>
        <taxon>Veillonella</taxon>
    </lineage>
</organism>
<dbReference type="InterPro" id="IPR053916">
    <property type="entry name" value="DUF6978"/>
</dbReference>
<name>A0A833CB82_9FIRM</name>
<gene>
    <name evidence="1" type="ORF">F8R14_06495</name>
</gene>
<sequence length="164" mass="19207">MLDLKSEENIEFLNFLNEEKVITDDNISFPSSGDSQAINVEGKVSNQQFILDINRKSLLVSRITYQNRIPQSLILLRLDIDTKPHRNPNGEIINGTHLHIFDKNNNSGSWAFELTDSRLNTYFKYFNFEQFLKIESKDVKKFFPLFCQLNNITNYLNIDYTLFS</sequence>
<protein>
    <submittedName>
        <fullName evidence="1">Uncharacterized protein</fullName>
    </submittedName>
</protein>
<dbReference type="Proteomes" id="UP000434554">
    <property type="component" value="Unassembled WGS sequence"/>
</dbReference>
<evidence type="ECO:0000313" key="1">
    <source>
        <dbReference type="EMBL" id="KAB1478131.1"/>
    </source>
</evidence>
<evidence type="ECO:0000313" key="2">
    <source>
        <dbReference type="Proteomes" id="UP000434554"/>
    </source>
</evidence>
<dbReference type="Pfam" id="PF22398">
    <property type="entry name" value="DUF6978"/>
    <property type="match status" value="1"/>
</dbReference>
<dbReference type="AlphaFoldDB" id="A0A833CB82"/>
<dbReference type="GeneID" id="83054640"/>
<dbReference type="EMBL" id="WBKH01000006">
    <property type="protein sequence ID" value="KAB1478131.1"/>
    <property type="molecule type" value="Genomic_DNA"/>
</dbReference>
<comment type="caution">
    <text evidence="1">The sequence shown here is derived from an EMBL/GenBank/DDBJ whole genome shotgun (WGS) entry which is preliminary data.</text>
</comment>